<feature type="domain" description="RCK C-terminal" evidence="10">
    <location>
        <begin position="395"/>
        <end position="476"/>
    </location>
</feature>
<keyword evidence="7" id="KW-0406">Ion transport</keyword>
<dbReference type="GeneID" id="95377886"/>
<feature type="transmembrane region" description="Helical" evidence="9">
    <location>
        <begin position="290"/>
        <end position="313"/>
    </location>
</feature>
<dbReference type="NCBIfam" id="NF003715">
    <property type="entry name" value="PRK05326.1-2"/>
    <property type="match status" value="1"/>
</dbReference>
<dbReference type="Proteomes" id="UP001527202">
    <property type="component" value="Unassembled WGS sequence"/>
</dbReference>
<keyword evidence="4" id="KW-1003">Cell membrane</keyword>
<dbReference type="GO" id="GO:1902600">
    <property type="term" value="P:proton transmembrane transport"/>
    <property type="evidence" value="ECO:0007669"/>
    <property type="project" value="InterPro"/>
</dbReference>
<dbReference type="SUPFAM" id="SSF116726">
    <property type="entry name" value="TrkA C-terminal domain-like"/>
    <property type="match status" value="1"/>
</dbReference>
<dbReference type="NCBIfam" id="NF003716">
    <property type="entry name" value="PRK05326.1-3"/>
    <property type="match status" value="1"/>
</dbReference>
<keyword evidence="6 9" id="KW-1133">Transmembrane helix</keyword>
<organism evidence="12 13">
    <name type="scientific">Paenibacillus chitinolyticus</name>
    <dbReference type="NCBI Taxonomy" id="79263"/>
    <lineage>
        <taxon>Bacteria</taxon>
        <taxon>Bacillati</taxon>
        <taxon>Bacillota</taxon>
        <taxon>Bacilli</taxon>
        <taxon>Bacillales</taxon>
        <taxon>Paenibacillaceae</taxon>
        <taxon>Paenibacillus</taxon>
    </lineage>
</organism>
<evidence type="ECO:0000313" key="13">
    <source>
        <dbReference type="Proteomes" id="UP000288943"/>
    </source>
</evidence>
<dbReference type="Gene3D" id="1.20.1530.20">
    <property type="match status" value="1"/>
</dbReference>
<evidence type="ECO:0000256" key="4">
    <source>
        <dbReference type="ARBA" id="ARBA00022475"/>
    </source>
</evidence>
<comment type="subcellular location">
    <subcellularLocation>
        <location evidence="1">Cell membrane</location>
        <topology evidence="1">Multi-pass membrane protein</topology>
    </subcellularLocation>
</comment>
<dbReference type="AlphaFoldDB" id="A0A410X1V4"/>
<dbReference type="PANTHER" id="PTHR32507:SF7">
    <property type="entry name" value="K(+)_H(+) ANTIPORTER NHAP2"/>
    <property type="match status" value="1"/>
</dbReference>
<evidence type="ECO:0000313" key="14">
    <source>
        <dbReference type="Proteomes" id="UP001527202"/>
    </source>
</evidence>
<feature type="transmembrane region" description="Helical" evidence="9">
    <location>
        <begin position="325"/>
        <end position="346"/>
    </location>
</feature>
<feature type="transmembrane region" description="Helical" evidence="9">
    <location>
        <begin position="84"/>
        <end position="107"/>
    </location>
</feature>
<gene>
    <name evidence="11" type="ORF">M5X16_02855</name>
    <name evidence="12" type="ORF">PC41400_24125</name>
</gene>
<evidence type="ECO:0000256" key="3">
    <source>
        <dbReference type="ARBA" id="ARBA00022449"/>
    </source>
</evidence>
<evidence type="ECO:0000259" key="10">
    <source>
        <dbReference type="PROSITE" id="PS51202"/>
    </source>
</evidence>
<dbReference type="EMBL" id="JAMDMJ010000003">
    <property type="protein sequence ID" value="MCY9594710.1"/>
    <property type="molecule type" value="Genomic_DNA"/>
</dbReference>
<keyword evidence="3" id="KW-0050">Antiport</keyword>
<dbReference type="Proteomes" id="UP000288943">
    <property type="component" value="Chromosome"/>
</dbReference>
<evidence type="ECO:0000256" key="2">
    <source>
        <dbReference type="ARBA" id="ARBA00022448"/>
    </source>
</evidence>
<evidence type="ECO:0000256" key="7">
    <source>
        <dbReference type="ARBA" id="ARBA00023065"/>
    </source>
</evidence>
<keyword evidence="8 9" id="KW-0472">Membrane</keyword>
<evidence type="ECO:0000256" key="9">
    <source>
        <dbReference type="SAM" id="Phobius"/>
    </source>
</evidence>
<sequence>MTEKYIFLIAVLLFAGVLMSKFSSRFGLPALVFFMLVGMGLNRFIYFDNAQLTQWFGLMALIVILFDGGMHTKWTHVKEVIRPSLMLATLGVLLTTAIVGLSAYWILQVTLKEGLLLGAIVGSTDAAAVFAVLGNQNVKRRLTSTLEAESGTNDPMAVFLTVSLIELIQMPDTSILLLIGSFLWEMGLGLVLGLVIGRLAVWSLNKIDLDSSGLYPVLALAFAIFTYGSTALLHGSGLLAVYVMALRLGNADFAYRFSITRFHEGFAWMMQILMFMLLGLLAFPDDLISIAWQGVALALILMFVARPVGVFGSMLGTGFQYREKLLISWAGLRGAVPIVLATYPLLAGLEHGRMFFNIVFFIVLLSTLIQGSTISVLSKKLGLTEGSAKNDTHTLELLALGKANAEIIEIKVTKGGPVNNRLISDLELPEEVLITAIVRKGKIITPHGNTELIEGDLLYTLVSKPMREKVKKIFYEESPAIKAADLTPENGL</sequence>
<protein>
    <submittedName>
        <fullName evidence="12">Potassium/proton antiporter</fullName>
    </submittedName>
</protein>
<feature type="transmembrane region" description="Helical" evidence="9">
    <location>
        <begin position="175"/>
        <end position="197"/>
    </location>
</feature>
<dbReference type="InterPro" id="IPR038770">
    <property type="entry name" value="Na+/solute_symporter_sf"/>
</dbReference>
<dbReference type="InterPro" id="IPR036721">
    <property type="entry name" value="RCK_C_sf"/>
</dbReference>
<dbReference type="PROSITE" id="PS51202">
    <property type="entry name" value="RCK_C"/>
    <property type="match status" value="1"/>
</dbReference>
<dbReference type="KEGG" id="pchi:PC41400_24125"/>
<dbReference type="RefSeq" id="WP_042230371.1">
    <property type="nucleotide sequence ID" value="NZ_CP026520.1"/>
</dbReference>
<evidence type="ECO:0000256" key="6">
    <source>
        <dbReference type="ARBA" id="ARBA00022989"/>
    </source>
</evidence>
<dbReference type="GO" id="GO:0015297">
    <property type="term" value="F:antiporter activity"/>
    <property type="evidence" value="ECO:0007669"/>
    <property type="project" value="UniProtKB-KW"/>
</dbReference>
<dbReference type="GO" id="GO:0006813">
    <property type="term" value="P:potassium ion transport"/>
    <property type="evidence" value="ECO:0007669"/>
    <property type="project" value="InterPro"/>
</dbReference>
<accession>A0A410X1V4</accession>
<evidence type="ECO:0000256" key="8">
    <source>
        <dbReference type="ARBA" id="ARBA00023136"/>
    </source>
</evidence>
<feature type="transmembrane region" description="Helical" evidence="9">
    <location>
        <begin position="6"/>
        <end position="23"/>
    </location>
</feature>
<feature type="transmembrane region" description="Helical" evidence="9">
    <location>
        <begin position="30"/>
        <end position="46"/>
    </location>
</feature>
<reference evidence="12 13" key="1">
    <citation type="submission" date="2018-01" db="EMBL/GenBank/DDBJ databases">
        <title>The whole genome sequencing and assembly of Paenibacillus chitinolyticus KCCM 41400 strain.</title>
        <authorList>
            <person name="Kim J.-Y."/>
            <person name="Park M.-K."/>
            <person name="Lee Y.-J."/>
            <person name="Yi H."/>
            <person name="Bahn Y.-S."/>
            <person name="Kim J.F."/>
            <person name="Lee D.-W."/>
        </authorList>
    </citation>
    <scope>NUCLEOTIDE SEQUENCE [LARGE SCALE GENOMIC DNA]</scope>
    <source>
        <strain evidence="12 13">KCCM 41400</strain>
    </source>
</reference>
<dbReference type="InterPro" id="IPR006153">
    <property type="entry name" value="Cation/H_exchanger_TM"/>
</dbReference>
<keyword evidence="2" id="KW-0813">Transport</keyword>
<dbReference type="Pfam" id="PF02080">
    <property type="entry name" value="TrkA_C"/>
    <property type="match status" value="1"/>
</dbReference>
<feature type="transmembrane region" description="Helical" evidence="9">
    <location>
        <begin position="217"/>
        <end position="245"/>
    </location>
</feature>
<dbReference type="GO" id="GO:0005886">
    <property type="term" value="C:plasma membrane"/>
    <property type="evidence" value="ECO:0007669"/>
    <property type="project" value="UniProtKB-SubCell"/>
</dbReference>
<keyword evidence="5 9" id="KW-0812">Transmembrane</keyword>
<feature type="transmembrane region" description="Helical" evidence="9">
    <location>
        <begin position="266"/>
        <end position="284"/>
    </location>
</feature>
<feature type="transmembrane region" description="Helical" evidence="9">
    <location>
        <begin position="52"/>
        <end position="72"/>
    </location>
</feature>
<evidence type="ECO:0000313" key="11">
    <source>
        <dbReference type="EMBL" id="MCY9594710.1"/>
    </source>
</evidence>
<proteinExistence type="predicted"/>
<feature type="transmembrane region" description="Helical" evidence="9">
    <location>
        <begin position="358"/>
        <end position="377"/>
    </location>
</feature>
<reference evidence="11 14" key="2">
    <citation type="submission" date="2022-05" db="EMBL/GenBank/DDBJ databases">
        <title>Genome Sequencing of Bee-Associated Microbes.</title>
        <authorList>
            <person name="Dunlap C."/>
        </authorList>
    </citation>
    <scope>NUCLEOTIDE SEQUENCE [LARGE SCALE GENOMIC DNA]</scope>
    <source>
        <strain evidence="11 14">NRRL B-23120</strain>
    </source>
</reference>
<name>A0A410X1V4_9BACL</name>
<evidence type="ECO:0000313" key="12">
    <source>
        <dbReference type="EMBL" id="QAV20598.1"/>
    </source>
</evidence>
<dbReference type="EMBL" id="CP026520">
    <property type="protein sequence ID" value="QAV20598.1"/>
    <property type="molecule type" value="Genomic_DNA"/>
</dbReference>
<dbReference type="PANTHER" id="PTHR32507">
    <property type="entry name" value="NA(+)/H(+) ANTIPORTER 1"/>
    <property type="match status" value="1"/>
</dbReference>
<feature type="transmembrane region" description="Helical" evidence="9">
    <location>
        <begin position="113"/>
        <end position="133"/>
    </location>
</feature>
<dbReference type="Pfam" id="PF00999">
    <property type="entry name" value="Na_H_Exchanger"/>
    <property type="match status" value="1"/>
</dbReference>
<dbReference type="OrthoDB" id="9810759at2"/>
<evidence type="ECO:0000256" key="5">
    <source>
        <dbReference type="ARBA" id="ARBA00022692"/>
    </source>
</evidence>
<dbReference type="Gene3D" id="3.30.70.1450">
    <property type="entry name" value="Regulator of K+ conductance, C-terminal domain"/>
    <property type="match status" value="1"/>
</dbReference>
<keyword evidence="14" id="KW-1185">Reference proteome</keyword>
<dbReference type="GO" id="GO:0008324">
    <property type="term" value="F:monoatomic cation transmembrane transporter activity"/>
    <property type="evidence" value="ECO:0007669"/>
    <property type="project" value="InterPro"/>
</dbReference>
<evidence type="ECO:0000256" key="1">
    <source>
        <dbReference type="ARBA" id="ARBA00004651"/>
    </source>
</evidence>
<dbReference type="InterPro" id="IPR006037">
    <property type="entry name" value="RCK_C"/>
</dbReference>